<dbReference type="Gene3D" id="3.80.10.10">
    <property type="entry name" value="Ribonuclease Inhibitor"/>
    <property type="match status" value="2"/>
</dbReference>
<sequence length="407" mass="45229">MEVGPARFLLLLMLDCFQIIAFNIQVPTCPAECICLSQTQVMCNTGGLTEMPLKTIPPTVEYLSLTKNAFAVIKSDAFKGLRNIRKLSLDGNNITMIKPFAFRGLPKLRELSIQHTPLTTISQFSFAGLQNITSILLGHNKIEKIEGYSFAGTSNVRLLLLHNNPVQKVESRAFSGLRNVDHLIFPTGVKNLEADAFSELDYVGILKLAFMDLPYLKPYTFRGLSHVQLLAITDSDLGVIRSNAFDGMTHIGSLNLINNKIDAIQQFHIKKSNNVRVIRLHGNHLLETPRRDAILVQNVETLSVNRNHFPCDCHLHTLLASPLVNSTVDFRQNNYCISPLEVNGKPISQIDVDSLGRCRDEISRGNLDAFQNDSTSVYGNEDVRKKHGGGRVNSITGMIYALGGCKR</sequence>
<evidence type="ECO:0000256" key="2">
    <source>
        <dbReference type="ARBA" id="ARBA00022729"/>
    </source>
</evidence>
<dbReference type="InterPro" id="IPR032675">
    <property type="entry name" value="LRR_dom_sf"/>
</dbReference>
<feature type="chain" id="PRO_5047053342" evidence="4">
    <location>
        <begin position="22"/>
        <end position="407"/>
    </location>
</feature>
<dbReference type="SUPFAM" id="SSF52058">
    <property type="entry name" value="L domain-like"/>
    <property type="match status" value="1"/>
</dbReference>
<dbReference type="Pfam" id="PF13306">
    <property type="entry name" value="LRR_5"/>
    <property type="match status" value="2"/>
</dbReference>
<dbReference type="InterPro" id="IPR026906">
    <property type="entry name" value="LRR_5"/>
</dbReference>
<evidence type="ECO:0000313" key="6">
    <source>
        <dbReference type="Proteomes" id="UP001359485"/>
    </source>
</evidence>
<dbReference type="Proteomes" id="UP001359485">
    <property type="component" value="Unassembled WGS sequence"/>
</dbReference>
<evidence type="ECO:0000313" key="5">
    <source>
        <dbReference type="EMBL" id="KAK6637348.1"/>
    </source>
</evidence>
<proteinExistence type="predicted"/>
<dbReference type="EMBL" id="JAWJWF010000002">
    <property type="protein sequence ID" value="KAK6637348.1"/>
    <property type="molecule type" value="Genomic_DNA"/>
</dbReference>
<comment type="caution">
    <text evidence="5">The sequence shown here is derived from an EMBL/GenBank/DDBJ whole genome shotgun (WGS) entry which is preliminary data.</text>
</comment>
<organism evidence="5 6">
    <name type="scientific">Polyplax serrata</name>
    <name type="common">Common mouse louse</name>
    <dbReference type="NCBI Taxonomy" id="468196"/>
    <lineage>
        <taxon>Eukaryota</taxon>
        <taxon>Metazoa</taxon>
        <taxon>Ecdysozoa</taxon>
        <taxon>Arthropoda</taxon>
        <taxon>Hexapoda</taxon>
        <taxon>Insecta</taxon>
        <taxon>Pterygota</taxon>
        <taxon>Neoptera</taxon>
        <taxon>Paraneoptera</taxon>
        <taxon>Psocodea</taxon>
        <taxon>Troctomorpha</taxon>
        <taxon>Phthiraptera</taxon>
        <taxon>Anoplura</taxon>
        <taxon>Polyplacidae</taxon>
        <taxon>Polyplax</taxon>
    </lineage>
</organism>
<keyword evidence="1" id="KW-0433">Leucine-rich repeat</keyword>
<reference evidence="5 6" key="1">
    <citation type="submission" date="2023-09" db="EMBL/GenBank/DDBJ databases">
        <title>Genomes of two closely related lineages of the louse Polyplax serrata with different host specificities.</title>
        <authorList>
            <person name="Martinu J."/>
            <person name="Tarabai H."/>
            <person name="Stefka J."/>
            <person name="Hypsa V."/>
        </authorList>
    </citation>
    <scope>NUCLEOTIDE SEQUENCE [LARGE SCALE GENOMIC DNA]</scope>
    <source>
        <strain evidence="5">98ZLc_SE</strain>
    </source>
</reference>
<evidence type="ECO:0000256" key="1">
    <source>
        <dbReference type="ARBA" id="ARBA00022614"/>
    </source>
</evidence>
<keyword evidence="3" id="KW-0677">Repeat</keyword>
<evidence type="ECO:0000256" key="4">
    <source>
        <dbReference type="SAM" id="SignalP"/>
    </source>
</evidence>
<keyword evidence="6" id="KW-1185">Reference proteome</keyword>
<dbReference type="InterPro" id="IPR050328">
    <property type="entry name" value="Dev_Immune_Receptor"/>
</dbReference>
<feature type="signal peptide" evidence="4">
    <location>
        <begin position="1"/>
        <end position="21"/>
    </location>
</feature>
<evidence type="ECO:0000256" key="3">
    <source>
        <dbReference type="ARBA" id="ARBA00022737"/>
    </source>
</evidence>
<dbReference type="SMART" id="SM00369">
    <property type="entry name" value="LRR_TYP"/>
    <property type="match status" value="4"/>
</dbReference>
<accession>A0ABR1BBB1</accession>
<dbReference type="PANTHER" id="PTHR24373:SF387">
    <property type="entry name" value="LEUCINE-RICH REPEATS AND IMMUNOGLOBULIN-LIKE DOMAINS PROTEIN SMA-10"/>
    <property type="match status" value="1"/>
</dbReference>
<name>A0ABR1BBB1_POLSC</name>
<keyword evidence="2 4" id="KW-0732">Signal</keyword>
<protein>
    <submittedName>
        <fullName evidence="5">Uncharacterized protein</fullName>
    </submittedName>
</protein>
<dbReference type="PANTHER" id="PTHR24373">
    <property type="entry name" value="SLIT RELATED LEUCINE-RICH REPEAT NEURONAL PROTEIN"/>
    <property type="match status" value="1"/>
</dbReference>
<gene>
    <name evidence="5" type="ORF">RUM44_007763</name>
</gene>
<dbReference type="InterPro" id="IPR003591">
    <property type="entry name" value="Leu-rich_rpt_typical-subtyp"/>
</dbReference>